<evidence type="ECO:0000313" key="3">
    <source>
        <dbReference type="Proteomes" id="UP000031623"/>
    </source>
</evidence>
<dbReference type="AlphaFoldDB" id="A0A090AN89"/>
<dbReference type="EMBL" id="AP014633">
    <property type="protein sequence ID" value="BAP57552.1"/>
    <property type="molecule type" value="Genomic_DNA"/>
</dbReference>
<keyword evidence="1" id="KW-0732">Signal</keyword>
<dbReference type="Gene3D" id="2.130.10.10">
    <property type="entry name" value="YVTN repeat-like/Quinoprotein amine dehydrogenase"/>
    <property type="match status" value="1"/>
</dbReference>
<organism evidence="2 3">
    <name type="scientific">Thioploca ingrica</name>
    <dbReference type="NCBI Taxonomy" id="40754"/>
    <lineage>
        <taxon>Bacteria</taxon>
        <taxon>Pseudomonadati</taxon>
        <taxon>Pseudomonadota</taxon>
        <taxon>Gammaproteobacteria</taxon>
        <taxon>Thiotrichales</taxon>
        <taxon>Thiotrichaceae</taxon>
        <taxon>Thioploca</taxon>
    </lineage>
</organism>
<gene>
    <name evidence="2" type="ORF">THII_3255</name>
</gene>
<dbReference type="GO" id="GO:0016301">
    <property type="term" value="F:kinase activity"/>
    <property type="evidence" value="ECO:0007669"/>
    <property type="project" value="UniProtKB-KW"/>
</dbReference>
<feature type="chain" id="PRO_5001852860" evidence="1">
    <location>
        <begin position="23"/>
        <end position="213"/>
    </location>
</feature>
<proteinExistence type="predicted"/>
<dbReference type="OrthoDB" id="176203at2"/>
<dbReference type="SUPFAM" id="SSF63829">
    <property type="entry name" value="Calcium-dependent phosphotriesterase"/>
    <property type="match status" value="1"/>
</dbReference>
<dbReference type="STRING" id="40754.THII_3255"/>
<keyword evidence="3" id="KW-1185">Reference proteome</keyword>
<dbReference type="Proteomes" id="UP000031623">
    <property type="component" value="Chromosome"/>
</dbReference>
<evidence type="ECO:0000313" key="2">
    <source>
        <dbReference type="EMBL" id="BAP57552.1"/>
    </source>
</evidence>
<dbReference type="KEGG" id="tig:THII_3255"/>
<keyword evidence="2" id="KW-0808">Transferase</keyword>
<dbReference type="HOGENOM" id="CLU_1293851_0_0_6"/>
<name>A0A090AN89_9GAMM</name>
<protein>
    <submittedName>
        <fullName evidence="2">Two-component system sensor histidine kinase/response regulator</fullName>
    </submittedName>
</protein>
<reference evidence="2 3" key="1">
    <citation type="journal article" date="2014" name="ISME J.">
        <title>Ecophysiology of Thioploca ingrica as revealed by the complete genome sequence supplemented with proteomic evidence.</title>
        <authorList>
            <person name="Kojima H."/>
            <person name="Ogura Y."/>
            <person name="Yamamoto N."/>
            <person name="Togashi T."/>
            <person name="Mori H."/>
            <person name="Watanabe T."/>
            <person name="Nemoto F."/>
            <person name="Kurokawa K."/>
            <person name="Hayashi T."/>
            <person name="Fukui M."/>
        </authorList>
    </citation>
    <scope>NUCLEOTIDE SEQUENCE [LARGE SCALE GENOMIC DNA]</scope>
</reference>
<evidence type="ECO:0000256" key="1">
    <source>
        <dbReference type="SAM" id="SignalP"/>
    </source>
</evidence>
<sequence>MFNSLKIYILLLWLLNFSLALAADLKFDPTPIVEINKTITLSVSGTVGTIEWIVMKGKIQGDGNQITYLAPDQAGWDAVTVLDSEGNTGLVKVVINPPNDFSPENAQWEVFTNRSSIQALLLSEDGKTLWVGTDGGLEKRDAQTGEIQQVLTNLDGLPDNRVSALLSDNQPTLVWSKKTAPFLDVIRFNFTQRFIPRSILFVRDSLTGIKRCL</sequence>
<feature type="signal peptide" evidence="1">
    <location>
        <begin position="1"/>
        <end position="22"/>
    </location>
</feature>
<dbReference type="InterPro" id="IPR015943">
    <property type="entry name" value="WD40/YVTN_repeat-like_dom_sf"/>
</dbReference>
<accession>A0A090AN89</accession>
<keyword evidence="2" id="KW-0418">Kinase</keyword>